<evidence type="ECO:0000313" key="9">
    <source>
        <dbReference type="Proteomes" id="UP000789342"/>
    </source>
</evidence>
<dbReference type="InterPro" id="IPR036638">
    <property type="entry name" value="HLH_DNA-bd_sf"/>
</dbReference>
<dbReference type="Proteomes" id="UP000789342">
    <property type="component" value="Unassembled WGS sequence"/>
</dbReference>
<dbReference type="PROSITE" id="PS50888">
    <property type="entry name" value="BHLH"/>
    <property type="match status" value="1"/>
</dbReference>
<dbReference type="SUPFAM" id="SSF47459">
    <property type="entry name" value="HLH, helix-loop-helix DNA-binding domain"/>
    <property type="match status" value="1"/>
</dbReference>
<feature type="compositionally biased region" description="Basic and acidic residues" evidence="6">
    <location>
        <begin position="134"/>
        <end position="149"/>
    </location>
</feature>
<evidence type="ECO:0000313" key="8">
    <source>
        <dbReference type="EMBL" id="CAG8673765.1"/>
    </source>
</evidence>
<organism evidence="8 9">
    <name type="scientific">Acaulospora morrowiae</name>
    <dbReference type="NCBI Taxonomy" id="94023"/>
    <lineage>
        <taxon>Eukaryota</taxon>
        <taxon>Fungi</taxon>
        <taxon>Fungi incertae sedis</taxon>
        <taxon>Mucoromycota</taxon>
        <taxon>Glomeromycotina</taxon>
        <taxon>Glomeromycetes</taxon>
        <taxon>Diversisporales</taxon>
        <taxon>Acaulosporaceae</taxon>
        <taxon>Acaulospora</taxon>
    </lineage>
</organism>
<dbReference type="OrthoDB" id="8964853at2759"/>
<feature type="compositionally biased region" description="Acidic residues" evidence="6">
    <location>
        <begin position="202"/>
        <end position="216"/>
    </location>
</feature>
<evidence type="ECO:0000256" key="6">
    <source>
        <dbReference type="SAM" id="MobiDB-lite"/>
    </source>
</evidence>
<keyword evidence="2" id="KW-0238">DNA-binding</keyword>
<comment type="caution">
    <text evidence="8">The sequence shown here is derived from an EMBL/GenBank/DDBJ whole genome shotgun (WGS) entry which is preliminary data.</text>
</comment>
<dbReference type="GO" id="GO:0003700">
    <property type="term" value="F:DNA-binding transcription factor activity"/>
    <property type="evidence" value="ECO:0007669"/>
    <property type="project" value="TreeGrafter"/>
</dbReference>
<dbReference type="Pfam" id="PF00010">
    <property type="entry name" value="HLH"/>
    <property type="match status" value="1"/>
</dbReference>
<feature type="compositionally biased region" description="Basic and acidic residues" evidence="6">
    <location>
        <begin position="156"/>
        <end position="173"/>
    </location>
</feature>
<evidence type="ECO:0000256" key="5">
    <source>
        <dbReference type="ARBA" id="ARBA00023242"/>
    </source>
</evidence>
<name>A0A9N9EEQ8_9GLOM</name>
<dbReference type="PANTHER" id="PTHR10328">
    <property type="entry name" value="PROTEIN MAX MYC-ASSOCIATED FACTOR X"/>
    <property type="match status" value="1"/>
</dbReference>
<keyword evidence="3" id="KW-0010">Activator</keyword>
<dbReference type="PANTHER" id="PTHR10328:SF3">
    <property type="entry name" value="PROTEIN MAX"/>
    <property type="match status" value="1"/>
</dbReference>
<keyword evidence="4" id="KW-0804">Transcription</keyword>
<protein>
    <submittedName>
        <fullName evidence="8">16029_t:CDS:1</fullName>
    </submittedName>
</protein>
<accession>A0A9N9EEQ8</accession>
<keyword evidence="1" id="KW-0805">Transcription regulation</keyword>
<evidence type="ECO:0000256" key="1">
    <source>
        <dbReference type="ARBA" id="ARBA00023015"/>
    </source>
</evidence>
<evidence type="ECO:0000256" key="2">
    <source>
        <dbReference type="ARBA" id="ARBA00023125"/>
    </source>
</evidence>
<feature type="non-terminal residue" evidence="8">
    <location>
        <position position="374"/>
    </location>
</feature>
<keyword evidence="5" id="KW-0539">Nucleus</keyword>
<evidence type="ECO:0000256" key="3">
    <source>
        <dbReference type="ARBA" id="ARBA00023159"/>
    </source>
</evidence>
<dbReference type="EMBL" id="CAJVPV010012961">
    <property type="protein sequence ID" value="CAG8673765.1"/>
    <property type="molecule type" value="Genomic_DNA"/>
</dbReference>
<keyword evidence="9" id="KW-1185">Reference proteome</keyword>
<feature type="compositionally biased region" description="Basic and acidic residues" evidence="6">
    <location>
        <begin position="182"/>
        <end position="201"/>
    </location>
</feature>
<dbReference type="GO" id="GO:0090575">
    <property type="term" value="C:RNA polymerase II transcription regulator complex"/>
    <property type="evidence" value="ECO:0007669"/>
    <property type="project" value="TreeGrafter"/>
</dbReference>
<evidence type="ECO:0000256" key="4">
    <source>
        <dbReference type="ARBA" id="ARBA00023163"/>
    </source>
</evidence>
<dbReference type="GO" id="GO:0046983">
    <property type="term" value="F:protein dimerization activity"/>
    <property type="evidence" value="ECO:0007669"/>
    <property type="project" value="InterPro"/>
</dbReference>
<dbReference type="InterPro" id="IPR011598">
    <property type="entry name" value="bHLH_dom"/>
</dbReference>
<feature type="domain" description="BHLH" evidence="7">
    <location>
        <begin position="53"/>
        <end position="105"/>
    </location>
</feature>
<feature type="region of interest" description="Disordered" evidence="6">
    <location>
        <begin position="134"/>
        <end position="222"/>
    </location>
</feature>
<evidence type="ECO:0000259" key="7">
    <source>
        <dbReference type="PROSITE" id="PS50888"/>
    </source>
</evidence>
<reference evidence="8" key="1">
    <citation type="submission" date="2021-06" db="EMBL/GenBank/DDBJ databases">
        <authorList>
            <person name="Kallberg Y."/>
            <person name="Tangrot J."/>
            <person name="Rosling A."/>
        </authorList>
    </citation>
    <scope>NUCLEOTIDE SEQUENCE</scope>
    <source>
        <strain evidence="8">CL551</strain>
    </source>
</reference>
<dbReference type="GO" id="GO:0045944">
    <property type="term" value="P:positive regulation of transcription by RNA polymerase II"/>
    <property type="evidence" value="ECO:0007669"/>
    <property type="project" value="TreeGrafter"/>
</dbReference>
<dbReference type="SMART" id="SM00353">
    <property type="entry name" value="HLH"/>
    <property type="match status" value="1"/>
</dbReference>
<dbReference type="Gene3D" id="4.10.280.10">
    <property type="entry name" value="Helix-loop-helix DNA-binding domain"/>
    <property type="match status" value="1"/>
</dbReference>
<dbReference type="GO" id="GO:0003677">
    <property type="term" value="F:DNA binding"/>
    <property type="evidence" value="ECO:0007669"/>
    <property type="project" value="UniProtKB-KW"/>
</dbReference>
<gene>
    <name evidence="8" type="ORF">AMORRO_LOCUS10931</name>
</gene>
<dbReference type="AlphaFoldDB" id="A0A9N9EEQ8"/>
<proteinExistence type="predicted"/>
<sequence>MGTNGGTIISFTSTPSLHAVTSRMPSHPNGCANFTFQLPSIANASKKNTNSAERRANHNAVERARRECLNTKFQELAHALPSLAQVRRPSKSIIVQKSLDFIYTARQKDELHDKEMRSIRSENESLREEINKLREELGLDPLPPREEPKPTTSQTDDAKEDANKNTPEIKAEADIPTTTTAHEPKSSTDFQIKPEDSRSDDDYSNGNTDDDYEQDPSETTIDGKNVEADQTKQHIENQPCLYDGLVYLDTSMNHHTGYPPSDFDFPMDMTSMDHLVDANSLNLNFDDSLNAHEMGTFCGSFPIQQKYYPSPPYEAAMIDLSGHIPLLGIAEFNTAICIEELLKIWVTPPFPIPHNLSFDFVIRLIVYLQKTPPL</sequence>